<dbReference type="Gene3D" id="3.40.50.720">
    <property type="entry name" value="NAD(P)-binding Rossmann-like Domain"/>
    <property type="match status" value="1"/>
</dbReference>
<dbReference type="EMBL" id="CM035414">
    <property type="protein sequence ID" value="KAH7429466.1"/>
    <property type="molecule type" value="Genomic_DNA"/>
</dbReference>
<dbReference type="PANTHER" id="PTHR43544:SF12">
    <property type="entry name" value="NAD(P)-BINDING ROSSMANN-FOLD SUPERFAMILY PROTEIN"/>
    <property type="match status" value="1"/>
</dbReference>
<evidence type="ECO:0000313" key="1">
    <source>
        <dbReference type="EMBL" id="KAH7429466.1"/>
    </source>
</evidence>
<dbReference type="GO" id="GO:0016491">
    <property type="term" value="F:oxidoreductase activity"/>
    <property type="evidence" value="ECO:0007669"/>
    <property type="project" value="TreeGrafter"/>
</dbReference>
<gene>
    <name evidence="1" type="ORF">KP509_09G050000</name>
</gene>
<dbReference type="OMA" id="HRNVPKD"/>
<protein>
    <submittedName>
        <fullName evidence="1">Uncharacterized protein</fullName>
    </submittedName>
</protein>
<dbReference type="AlphaFoldDB" id="A0A8T2U6C2"/>
<dbReference type="CDD" id="cd05325">
    <property type="entry name" value="carb_red_sniffer_like_SDR_c"/>
    <property type="match status" value="1"/>
</dbReference>
<name>A0A8T2U6C2_CERRI</name>
<evidence type="ECO:0000313" key="2">
    <source>
        <dbReference type="Proteomes" id="UP000825935"/>
    </source>
</evidence>
<dbReference type="Pfam" id="PF00106">
    <property type="entry name" value="adh_short"/>
    <property type="match status" value="1"/>
</dbReference>
<comment type="caution">
    <text evidence="1">The sequence shown here is derived from an EMBL/GenBank/DDBJ whole genome shotgun (WGS) entry which is preliminary data.</text>
</comment>
<organism evidence="1 2">
    <name type="scientific">Ceratopteris richardii</name>
    <name type="common">Triangle waterfern</name>
    <dbReference type="NCBI Taxonomy" id="49495"/>
    <lineage>
        <taxon>Eukaryota</taxon>
        <taxon>Viridiplantae</taxon>
        <taxon>Streptophyta</taxon>
        <taxon>Embryophyta</taxon>
        <taxon>Tracheophyta</taxon>
        <taxon>Polypodiopsida</taxon>
        <taxon>Polypodiidae</taxon>
        <taxon>Polypodiales</taxon>
        <taxon>Pteridineae</taxon>
        <taxon>Pteridaceae</taxon>
        <taxon>Parkerioideae</taxon>
        <taxon>Ceratopteris</taxon>
    </lineage>
</organism>
<dbReference type="OrthoDB" id="5296at2759"/>
<dbReference type="InterPro" id="IPR002347">
    <property type="entry name" value="SDR_fam"/>
</dbReference>
<dbReference type="PANTHER" id="PTHR43544">
    <property type="entry name" value="SHORT-CHAIN DEHYDROGENASE/REDUCTASE"/>
    <property type="match status" value="1"/>
</dbReference>
<sequence>MSPSSIFSGLMKLRRSWLRCKNYRFFSVEGISDYSLRAPHQNFRIALNGRCRARVVNNLGLYDLIKPFVASHLKVFRNFATREKPTITLPPIVTDNPDSIIPSLVDNHIPIEIPPHRIDKPVTIIAGASRGLGFEFTRQILAKHLEGPVFAACRNPDGADNLSSLKGQYPSRLKIRKLDVTDESSVKVVAKEIYESYGRLDLYINTVGILHIPDVLSPERKIDQFEEDQAMLAFKVNAVGPAIVAKHMIPLLKFGQGEGTSRGGAVLAHLSAKVGSIDDNKLGGWYSYRASKAALNQLTRTMGVECLRLKLPIITVLLHPGTVDTDLSKPFSRNVSPDHLFTPTASVAKLLNVIDGLKPEDSAKFFNYDKLELPW</sequence>
<dbReference type="InterPro" id="IPR051468">
    <property type="entry name" value="Fungal_SecMetab_SDRs"/>
</dbReference>
<dbReference type="InterPro" id="IPR036291">
    <property type="entry name" value="NAD(P)-bd_dom_sf"/>
</dbReference>
<accession>A0A8T2U6C2</accession>
<dbReference type="SUPFAM" id="SSF51735">
    <property type="entry name" value="NAD(P)-binding Rossmann-fold domains"/>
    <property type="match status" value="1"/>
</dbReference>
<dbReference type="GO" id="GO:0005737">
    <property type="term" value="C:cytoplasm"/>
    <property type="evidence" value="ECO:0007669"/>
    <property type="project" value="TreeGrafter"/>
</dbReference>
<dbReference type="Proteomes" id="UP000825935">
    <property type="component" value="Chromosome 9"/>
</dbReference>
<proteinExistence type="predicted"/>
<reference evidence="1" key="1">
    <citation type="submission" date="2021-08" db="EMBL/GenBank/DDBJ databases">
        <title>WGS assembly of Ceratopteris richardii.</title>
        <authorList>
            <person name="Marchant D.B."/>
            <person name="Chen G."/>
            <person name="Jenkins J."/>
            <person name="Shu S."/>
            <person name="Leebens-Mack J."/>
            <person name="Grimwood J."/>
            <person name="Schmutz J."/>
            <person name="Soltis P."/>
            <person name="Soltis D."/>
            <person name="Chen Z.-H."/>
        </authorList>
    </citation>
    <scope>NUCLEOTIDE SEQUENCE</scope>
    <source>
        <strain evidence="1">Whitten #5841</strain>
        <tissue evidence="1">Leaf</tissue>
    </source>
</reference>
<dbReference type="PRINTS" id="PR00081">
    <property type="entry name" value="GDHRDH"/>
</dbReference>
<keyword evidence="2" id="KW-1185">Reference proteome</keyword>